<organism evidence="2">
    <name type="scientific">Ditylum brightwellii</name>
    <dbReference type="NCBI Taxonomy" id="49249"/>
    <lineage>
        <taxon>Eukaryota</taxon>
        <taxon>Sar</taxon>
        <taxon>Stramenopiles</taxon>
        <taxon>Ochrophyta</taxon>
        <taxon>Bacillariophyta</taxon>
        <taxon>Mediophyceae</taxon>
        <taxon>Lithodesmiophycidae</taxon>
        <taxon>Lithodesmiales</taxon>
        <taxon>Lithodesmiaceae</taxon>
        <taxon>Ditylum</taxon>
    </lineage>
</organism>
<dbReference type="InterPro" id="IPR018253">
    <property type="entry name" value="DnaJ_domain_CS"/>
</dbReference>
<evidence type="ECO:0000259" key="1">
    <source>
        <dbReference type="PROSITE" id="PS50076"/>
    </source>
</evidence>
<dbReference type="PROSITE" id="PS00636">
    <property type="entry name" value="DNAJ_1"/>
    <property type="match status" value="1"/>
</dbReference>
<feature type="domain" description="J" evidence="1">
    <location>
        <begin position="3"/>
        <end position="69"/>
    </location>
</feature>
<dbReference type="InterPro" id="IPR001623">
    <property type="entry name" value="DnaJ_domain"/>
</dbReference>
<accession>A0A7S1ZRJ8</accession>
<sequence>MKTHYDTLGVSPTATKDEIKKAFRKLSMETHPDVASFSSSKNADLFKQISEAHSVLSNEIERKRYDFEVADAKRFGGSTFRRNASGAASGAAGGGFRNGNQGRHPIEVFVRPRNILIGATMGIATVALLKSTLFPDSPDKDEYKDEVKRRGAGMKKLVEAWKNPKTGEWEQPAPWDATYQKLRPKLELVPREQVRQRRI</sequence>
<protein>
    <recommendedName>
        <fullName evidence="1">J domain-containing protein</fullName>
    </recommendedName>
</protein>
<proteinExistence type="predicted"/>
<dbReference type="AlphaFoldDB" id="A0A7S1ZRJ8"/>
<dbReference type="SUPFAM" id="SSF46565">
    <property type="entry name" value="Chaperone J-domain"/>
    <property type="match status" value="1"/>
</dbReference>
<dbReference type="SMART" id="SM00271">
    <property type="entry name" value="DnaJ"/>
    <property type="match status" value="1"/>
</dbReference>
<reference evidence="2" key="1">
    <citation type="submission" date="2021-01" db="EMBL/GenBank/DDBJ databases">
        <authorList>
            <person name="Corre E."/>
            <person name="Pelletier E."/>
            <person name="Niang G."/>
            <person name="Scheremetjew M."/>
            <person name="Finn R."/>
            <person name="Kale V."/>
            <person name="Holt S."/>
            <person name="Cochrane G."/>
            <person name="Meng A."/>
            <person name="Brown T."/>
            <person name="Cohen L."/>
        </authorList>
    </citation>
    <scope>NUCLEOTIDE SEQUENCE</scope>
    <source>
        <strain evidence="2">Pop2</strain>
    </source>
</reference>
<dbReference type="InterPro" id="IPR050817">
    <property type="entry name" value="DjlA_DnaK_co-chaperone"/>
</dbReference>
<name>A0A7S1ZRJ8_9STRA</name>
<dbReference type="PROSITE" id="PS50076">
    <property type="entry name" value="DNAJ_2"/>
    <property type="match status" value="1"/>
</dbReference>
<evidence type="ECO:0000313" key="2">
    <source>
        <dbReference type="EMBL" id="CAD9347021.1"/>
    </source>
</evidence>
<dbReference type="PRINTS" id="PR00625">
    <property type="entry name" value="JDOMAIN"/>
</dbReference>
<dbReference type="CDD" id="cd06257">
    <property type="entry name" value="DnaJ"/>
    <property type="match status" value="1"/>
</dbReference>
<dbReference type="InterPro" id="IPR036869">
    <property type="entry name" value="J_dom_sf"/>
</dbReference>
<dbReference type="Pfam" id="PF00226">
    <property type="entry name" value="DnaJ"/>
    <property type="match status" value="1"/>
</dbReference>
<dbReference type="EMBL" id="HBGN01030550">
    <property type="protein sequence ID" value="CAD9347021.1"/>
    <property type="molecule type" value="Transcribed_RNA"/>
</dbReference>
<dbReference type="Gene3D" id="1.10.287.110">
    <property type="entry name" value="DnaJ domain"/>
    <property type="match status" value="1"/>
</dbReference>
<gene>
    <name evidence="2" type="ORF">DBRI1063_LOCUS19669</name>
</gene>
<dbReference type="PANTHER" id="PTHR24074">
    <property type="entry name" value="CO-CHAPERONE PROTEIN DJLA"/>
    <property type="match status" value="1"/>
</dbReference>